<dbReference type="InterPro" id="IPR001283">
    <property type="entry name" value="CRISP-related"/>
</dbReference>
<dbReference type="CDD" id="cd05381">
    <property type="entry name" value="CAP_PR-1"/>
    <property type="match status" value="1"/>
</dbReference>
<keyword evidence="2" id="KW-0732">Signal</keyword>
<dbReference type="EMBL" id="CP136895">
    <property type="protein sequence ID" value="WOL10907.1"/>
    <property type="molecule type" value="Genomic_DNA"/>
</dbReference>
<dbReference type="SMART" id="SM00198">
    <property type="entry name" value="SCP"/>
    <property type="match status" value="1"/>
</dbReference>
<dbReference type="PANTHER" id="PTHR10334">
    <property type="entry name" value="CYSTEINE-RICH SECRETORY PROTEIN-RELATED"/>
    <property type="match status" value="1"/>
</dbReference>
<evidence type="ECO:0000256" key="2">
    <source>
        <dbReference type="SAM" id="SignalP"/>
    </source>
</evidence>
<accession>A0AAQ3KS39</accession>
<keyword evidence="5" id="KW-1185">Reference proteome</keyword>
<gene>
    <name evidence="4" type="ORF">Cni_G19666</name>
</gene>
<dbReference type="FunFam" id="3.40.33.10:FF:000004">
    <property type="entry name" value="CAP, cysteine-rich secretory protein, antigen 5"/>
    <property type="match status" value="1"/>
</dbReference>
<protein>
    <submittedName>
        <fullName evidence="4">STS14 protein-like</fullName>
    </submittedName>
</protein>
<dbReference type="SUPFAM" id="SSF55797">
    <property type="entry name" value="PR-1-like"/>
    <property type="match status" value="1"/>
</dbReference>
<reference evidence="4 5" key="1">
    <citation type="submission" date="2023-10" db="EMBL/GenBank/DDBJ databases">
        <title>Chromosome-scale genome assembly provides insights into flower coloration mechanisms of Canna indica.</title>
        <authorList>
            <person name="Li C."/>
        </authorList>
    </citation>
    <scope>NUCLEOTIDE SEQUENCE [LARGE SCALE GENOMIC DNA]</scope>
    <source>
        <tissue evidence="4">Flower</tissue>
    </source>
</reference>
<feature type="signal peptide" evidence="2">
    <location>
        <begin position="1"/>
        <end position="30"/>
    </location>
</feature>
<sequence length="195" mass="20537">MTASSSFHQLLLPCLLAAVTLSWISSAVEAARPRVLLAPASSSRPQSKPQPGAAPDQYLSGHNQARAAVGVAPLRWSAALGSEASRVVRIQQAEKGCEFADLSSSRYGANQAWASYAVRATEAVRSWVEEGKFYNYGNNSCAAGHPCGTYTQVVWRNSAELGCAQATCAAKGGATSSLTLCLYDPPGNILGQKPY</sequence>
<proteinExistence type="predicted"/>
<dbReference type="Pfam" id="PF00188">
    <property type="entry name" value="CAP"/>
    <property type="match status" value="1"/>
</dbReference>
<feature type="chain" id="PRO_5042995692" evidence="2">
    <location>
        <begin position="31"/>
        <end position="195"/>
    </location>
</feature>
<feature type="domain" description="SCP" evidence="3">
    <location>
        <begin position="53"/>
        <end position="191"/>
    </location>
</feature>
<dbReference type="InterPro" id="IPR035940">
    <property type="entry name" value="CAP_sf"/>
</dbReference>
<organism evidence="4 5">
    <name type="scientific">Canna indica</name>
    <name type="common">Indian-shot</name>
    <dbReference type="NCBI Taxonomy" id="4628"/>
    <lineage>
        <taxon>Eukaryota</taxon>
        <taxon>Viridiplantae</taxon>
        <taxon>Streptophyta</taxon>
        <taxon>Embryophyta</taxon>
        <taxon>Tracheophyta</taxon>
        <taxon>Spermatophyta</taxon>
        <taxon>Magnoliopsida</taxon>
        <taxon>Liliopsida</taxon>
        <taxon>Zingiberales</taxon>
        <taxon>Cannaceae</taxon>
        <taxon>Canna</taxon>
    </lineage>
</organism>
<dbReference type="PRINTS" id="PR00837">
    <property type="entry name" value="V5TPXLIKE"/>
</dbReference>
<dbReference type="InterPro" id="IPR014044">
    <property type="entry name" value="CAP_dom"/>
</dbReference>
<evidence type="ECO:0000259" key="3">
    <source>
        <dbReference type="SMART" id="SM00198"/>
    </source>
</evidence>
<feature type="compositionally biased region" description="Polar residues" evidence="1">
    <location>
        <begin position="40"/>
        <end position="49"/>
    </location>
</feature>
<evidence type="ECO:0000313" key="4">
    <source>
        <dbReference type="EMBL" id="WOL10907.1"/>
    </source>
</evidence>
<evidence type="ECO:0000256" key="1">
    <source>
        <dbReference type="SAM" id="MobiDB-lite"/>
    </source>
</evidence>
<dbReference type="AlphaFoldDB" id="A0AAQ3KS39"/>
<feature type="region of interest" description="Disordered" evidence="1">
    <location>
        <begin position="39"/>
        <end position="58"/>
    </location>
</feature>
<name>A0AAQ3KS39_9LILI</name>
<dbReference type="Proteomes" id="UP001327560">
    <property type="component" value="Chromosome 6"/>
</dbReference>
<dbReference type="Gene3D" id="3.40.33.10">
    <property type="entry name" value="CAP"/>
    <property type="match status" value="1"/>
</dbReference>
<evidence type="ECO:0000313" key="5">
    <source>
        <dbReference type="Proteomes" id="UP001327560"/>
    </source>
</evidence>